<evidence type="ECO:0000259" key="2">
    <source>
        <dbReference type="Pfam" id="PF10260"/>
    </source>
</evidence>
<dbReference type="PANTHER" id="PTHR13527:SF0">
    <property type="entry name" value="SAYSVFN DOMAIN-CONTAINING PROTEIN 1"/>
    <property type="match status" value="1"/>
</dbReference>
<keyword evidence="1" id="KW-1133">Transmembrane helix</keyword>
<feature type="domain" description="SAYSvFN" evidence="2">
    <location>
        <begin position="103"/>
        <end position="171"/>
    </location>
</feature>
<dbReference type="EMBL" id="JAPWTJ010000005">
    <property type="protein sequence ID" value="KAJ8985939.1"/>
    <property type="molecule type" value="Genomic_DNA"/>
</dbReference>
<dbReference type="InterPro" id="IPR039159">
    <property type="entry name" value="SAYSD1"/>
</dbReference>
<feature type="transmembrane region" description="Helical" evidence="1">
    <location>
        <begin position="103"/>
        <end position="133"/>
    </location>
</feature>
<dbReference type="Pfam" id="PF10260">
    <property type="entry name" value="SAYSvFN"/>
    <property type="match status" value="1"/>
</dbReference>
<sequence length="179" mass="20821">MNEVEKKLSAYRAQKESLYFKFKTNLNLLFSAKKKEDEDTPLSITQPLIAEENIINNIRRPSVTSDKSINSDLASLNDFNEMDDTNCLNCCSYMDWFYYSLWFILWATIYLIFIKIQFGTVYLIGSLLIGIYYNTRTEPKKAGEISAYSVFNKDCKSIDGTLKAEQFEREIRYGPAMVR</sequence>
<dbReference type="Proteomes" id="UP001162164">
    <property type="component" value="Unassembled WGS sequence"/>
</dbReference>
<evidence type="ECO:0000313" key="3">
    <source>
        <dbReference type="EMBL" id="KAJ8985939.1"/>
    </source>
</evidence>
<dbReference type="PANTHER" id="PTHR13527">
    <property type="entry name" value="SAYSVFN DOMAIN-CONTAINING PROTEIN 1"/>
    <property type="match status" value="1"/>
</dbReference>
<accession>A0ABQ9K6K2</accession>
<comment type="caution">
    <text evidence="3">The sequence shown here is derived from an EMBL/GenBank/DDBJ whole genome shotgun (WGS) entry which is preliminary data.</text>
</comment>
<organism evidence="3 4">
    <name type="scientific">Molorchus minor</name>
    <dbReference type="NCBI Taxonomy" id="1323400"/>
    <lineage>
        <taxon>Eukaryota</taxon>
        <taxon>Metazoa</taxon>
        <taxon>Ecdysozoa</taxon>
        <taxon>Arthropoda</taxon>
        <taxon>Hexapoda</taxon>
        <taxon>Insecta</taxon>
        <taxon>Pterygota</taxon>
        <taxon>Neoptera</taxon>
        <taxon>Endopterygota</taxon>
        <taxon>Coleoptera</taxon>
        <taxon>Polyphaga</taxon>
        <taxon>Cucujiformia</taxon>
        <taxon>Chrysomeloidea</taxon>
        <taxon>Cerambycidae</taxon>
        <taxon>Lamiinae</taxon>
        <taxon>Monochamini</taxon>
        <taxon>Molorchus</taxon>
    </lineage>
</organism>
<protein>
    <recommendedName>
        <fullName evidence="2">SAYSvFN domain-containing protein</fullName>
    </recommendedName>
</protein>
<evidence type="ECO:0000256" key="1">
    <source>
        <dbReference type="SAM" id="Phobius"/>
    </source>
</evidence>
<gene>
    <name evidence="3" type="ORF">NQ317_010696</name>
</gene>
<proteinExistence type="predicted"/>
<reference evidence="3" key="1">
    <citation type="journal article" date="2023" name="Insect Mol. Biol.">
        <title>Genome sequencing provides insights into the evolution of gene families encoding plant cell wall-degrading enzymes in longhorned beetles.</title>
        <authorList>
            <person name="Shin N.R."/>
            <person name="Okamura Y."/>
            <person name="Kirsch R."/>
            <person name="Pauchet Y."/>
        </authorList>
    </citation>
    <scope>NUCLEOTIDE SEQUENCE</scope>
    <source>
        <strain evidence="3">MMC_N1</strain>
    </source>
</reference>
<keyword evidence="1" id="KW-0472">Membrane</keyword>
<keyword evidence="4" id="KW-1185">Reference proteome</keyword>
<evidence type="ECO:0000313" key="4">
    <source>
        <dbReference type="Proteomes" id="UP001162164"/>
    </source>
</evidence>
<keyword evidence="1" id="KW-0812">Transmembrane</keyword>
<dbReference type="InterPro" id="IPR019387">
    <property type="entry name" value="SAYSvFN_dom"/>
</dbReference>
<name>A0ABQ9K6K2_9CUCU</name>